<comment type="caution">
    <text evidence="1">The sequence shown here is derived from an EMBL/GenBank/DDBJ whole genome shotgun (WGS) entry which is preliminary data.</text>
</comment>
<accession>A0ACC2TEP6</accession>
<keyword evidence="2" id="KW-1185">Reference proteome</keyword>
<reference evidence="1" key="1">
    <citation type="submission" date="2022-04" db="EMBL/GenBank/DDBJ databases">
        <title>Genome of the entomopathogenic fungus Entomophthora muscae.</title>
        <authorList>
            <person name="Elya C."/>
            <person name="Lovett B.R."/>
            <person name="Lee E."/>
            <person name="Macias A.M."/>
            <person name="Hajek A.E."/>
            <person name="De Bivort B.L."/>
            <person name="Kasson M.T."/>
            <person name="De Fine Licht H.H."/>
            <person name="Stajich J.E."/>
        </authorList>
    </citation>
    <scope>NUCLEOTIDE SEQUENCE</scope>
    <source>
        <strain evidence="1">Berkeley</strain>
    </source>
</reference>
<evidence type="ECO:0000313" key="1">
    <source>
        <dbReference type="EMBL" id="KAJ9073164.1"/>
    </source>
</evidence>
<evidence type="ECO:0000313" key="2">
    <source>
        <dbReference type="Proteomes" id="UP001165960"/>
    </source>
</evidence>
<dbReference type="Proteomes" id="UP001165960">
    <property type="component" value="Unassembled WGS sequence"/>
</dbReference>
<dbReference type="EMBL" id="QTSX02002927">
    <property type="protein sequence ID" value="KAJ9073164.1"/>
    <property type="molecule type" value="Genomic_DNA"/>
</dbReference>
<gene>
    <name evidence="1" type="ORF">DSO57_1019384</name>
</gene>
<protein>
    <submittedName>
        <fullName evidence="1">Uncharacterized protein</fullName>
    </submittedName>
</protein>
<name>A0ACC2TEP6_9FUNG</name>
<sequence length="84" mass="9592">MSLPIEESIYPSYDYSKLGFAYVTLLGFTEQVIPHMGAWQPRASAVNYMMRIAPVVYWAFQSCPKTLFADKSDTPPVHDKINLF</sequence>
<proteinExistence type="predicted"/>
<organism evidence="1 2">
    <name type="scientific">Entomophthora muscae</name>
    <dbReference type="NCBI Taxonomy" id="34485"/>
    <lineage>
        <taxon>Eukaryota</taxon>
        <taxon>Fungi</taxon>
        <taxon>Fungi incertae sedis</taxon>
        <taxon>Zoopagomycota</taxon>
        <taxon>Entomophthoromycotina</taxon>
        <taxon>Entomophthoromycetes</taxon>
        <taxon>Entomophthorales</taxon>
        <taxon>Entomophthoraceae</taxon>
        <taxon>Entomophthora</taxon>
    </lineage>
</organism>